<keyword evidence="3" id="KW-0677">Repeat</keyword>
<evidence type="ECO:0000256" key="6">
    <source>
        <dbReference type="ARBA" id="ARBA00023125"/>
    </source>
</evidence>
<dbReference type="SMART" id="SM00355">
    <property type="entry name" value="ZnF_C2H2"/>
    <property type="match status" value="3"/>
</dbReference>
<accession>A0AAW1TU86</accession>
<evidence type="ECO:0000256" key="2">
    <source>
        <dbReference type="ARBA" id="ARBA00022723"/>
    </source>
</evidence>
<evidence type="ECO:0000313" key="11">
    <source>
        <dbReference type="Proteomes" id="UP001431783"/>
    </source>
</evidence>
<name>A0AAW1TU86_9CUCU</name>
<keyword evidence="7" id="KW-0539">Nucleus</keyword>
<dbReference type="PROSITE" id="PS50157">
    <property type="entry name" value="ZINC_FINGER_C2H2_2"/>
    <property type="match status" value="3"/>
</dbReference>
<dbReference type="EMBL" id="JARQZJ010000010">
    <property type="protein sequence ID" value="KAK9872233.1"/>
    <property type="molecule type" value="Genomic_DNA"/>
</dbReference>
<gene>
    <name evidence="10" type="ORF">WA026_017037</name>
</gene>
<evidence type="ECO:0000259" key="9">
    <source>
        <dbReference type="PROSITE" id="PS50157"/>
    </source>
</evidence>
<dbReference type="FunFam" id="3.30.160.60:FF:000512">
    <property type="entry name" value="zinc finger protein 197 isoform X1"/>
    <property type="match status" value="1"/>
</dbReference>
<organism evidence="10 11">
    <name type="scientific">Henosepilachna vigintioctopunctata</name>
    <dbReference type="NCBI Taxonomy" id="420089"/>
    <lineage>
        <taxon>Eukaryota</taxon>
        <taxon>Metazoa</taxon>
        <taxon>Ecdysozoa</taxon>
        <taxon>Arthropoda</taxon>
        <taxon>Hexapoda</taxon>
        <taxon>Insecta</taxon>
        <taxon>Pterygota</taxon>
        <taxon>Neoptera</taxon>
        <taxon>Endopterygota</taxon>
        <taxon>Coleoptera</taxon>
        <taxon>Polyphaga</taxon>
        <taxon>Cucujiformia</taxon>
        <taxon>Coccinelloidea</taxon>
        <taxon>Coccinellidae</taxon>
        <taxon>Epilachninae</taxon>
        <taxon>Epilachnini</taxon>
        <taxon>Henosepilachna</taxon>
    </lineage>
</organism>
<dbReference type="InterPro" id="IPR013087">
    <property type="entry name" value="Znf_C2H2_type"/>
</dbReference>
<keyword evidence="11" id="KW-1185">Reference proteome</keyword>
<protein>
    <recommendedName>
        <fullName evidence="9">C2H2-type domain-containing protein</fullName>
    </recommendedName>
</protein>
<dbReference type="FunFam" id="3.30.160.60:FF:000624">
    <property type="entry name" value="zinc finger protein 697"/>
    <property type="match status" value="1"/>
</dbReference>
<dbReference type="PROSITE" id="PS00028">
    <property type="entry name" value="ZINC_FINGER_C2H2_1"/>
    <property type="match status" value="2"/>
</dbReference>
<dbReference type="Proteomes" id="UP001431783">
    <property type="component" value="Unassembled WGS sequence"/>
</dbReference>
<feature type="domain" description="C2H2-type" evidence="9">
    <location>
        <begin position="65"/>
        <end position="94"/>
    </location>
</feature>
<keyword evidence="4 8" id="KW-0863">Zinc-finger</keyword>
<dbReference type="InterPro" id="IPR050331">
    <property type="entry name" value="Zinc_finger"/>
</dbReference>
<proteinExistence type="predicted"/>
<dbReference type="PANTHER" id="PTHR16515:SF49">
    <property type="entry name" value="GASTRULA ZINC FINGER PROTEIN XLCGF49.1-LIKE-RELATED"/>
    <property type="match status" value="1"/>
</dbReference>
<keyword evidence="6" id="KW-0238">DNA-binding</keyword>
<evidence type="ECO:0000256" key="4">
    <source>
        <dbReference type="ARBA" id="ARBA00022771"/>
    </source>
</evidence>
<evidence type="ECO:0000313" key="10">
    <source>
        <dbReference type="EMBL" id="KAK9872233.1"/>
    </source>
</evidence>
<comment type="subcellular location">
    <subcellularLocation>
        <location evidence="1">Nucleus</location>
    </subcellularLocation>
</comment>
<dbReference type="AlphaFoldDB" id="A0AAW1TU86"/>
<evidence type="ECO:0000256" key="1">
    <source>
        <dbReference type="ARBA" id="ARBA00004123"/>
    </source>
</evidence>
<evidence type="ECO:0000256" key="7">
    <source>
        <dbReference type="ARBA" id="ARBA00023242"/>
    </source>
</evidence>
<feature type="domain" description="C2H2-type" evidence="9">
    <location>
        <begin position="10"/>
        <end position="37"/>
    </location>
</feature>
<evidence type="ECO:0000256" key="3">
    <source>
        <dbReference type="ARBA" id="ARBA00022737"/>
    </source>
</evidence>
<dbReference type="GO" id="GO:0008270">
    <property type="term" value="F:zinc ion binding"/>
    <property type="evidence" value="ECO:0007669"/>
    <property type="project" value="UniProtKB-KW"/>
</dbReference>
<dbReference type="GO" id="GO:0005634">
    <property type="term" value="C:nucleus"/>
    <property type="evidence" value="ECO:0007669"/>
    <property type="project" value="UniProtKB-SubCell"/>
</dbReference>
<dbReference type="InterPro" id="IPR036236">
    <property type="entry name" value="Znf_C2H2_sf"/>
</dbReference>
<evidence type="ECO:0000256" key="8">
    <source>
        <dbReference type="PROSITE-ProRule" id="PRU00042"/>
    </source>
</evidence>
<keyword evidence="5" id="KW-0862">Zinc</keyword>
<dbReference type="Pfam" id="PF12874">
    <property type="entry name" value="zf-met"/>
    <property type="match status" value="1"/>
</dbReference>
<dbReference type="GO" id="GO:0003677">
    <property type="term" value="F:DNA binding"/>
    <property type="evidence" value="ECO:0007669"/>
    <property type="project" value="UniProtKB-KW"/>
</dbReference>
<reference evidence="10 11" key="1">
    <citation type="submission" date="2023-03" db="EMBL/GenBank/DDBJ databases">
        <title>Genome insight into feeding habits of ladybird beetles.</title>
        <authorList>
            <person name="Li H.-S."/>
            <person name="Huang Y.-H."/>
            <person name="Pang H."/>
        </authorList>
    </citation>
    <scope>NUCLEOTIDE SEQUENCE [LARGE SCALE GENOMIC DNA]</scope>
    <source>
        <strain evidence="10">SYSU_2023b</strain>
        <tissue evidence="10">Whole body</tissue>
    </source>
</reference>
<evidence type="ECO:0000256" key="5">
    <source>
        <dbReference type="ARBA" id="ARBA00022833"/>
    </source>
</evidence>
<dbReference type="GO" id="GO:0010468">
    <property type="term" value="P:regulation of gene expression"/>
    <property type="evidence" value="ECO:0007669"/>
    <property type="project" value="TreeGrafter"/>
</dbReference>
<sequence>MRTHTGEKSHICDICNKGFNGSSTLIVHKRSHTGEKPFTCKICNKAFTQSGCLSAHLKRYGESKYSCEICKVAFHADKVLQEHQKTAEHNDNVYKCQTQGQTVGIMASEFEKQRIREHINPLVADGR</sequence>
<feature type="domain" description="C2H2-type" evidence="9">
    <location>
        <begin position="38"/>
        <end position="65"/>
    </location>
</feature>
<dbReference type="Gene3D" id="3.30.160.60">
    <property type="entry name" value="Classic Zinc Finger"/>
    <property type="match status" value="3"/>
</dbReference>
<dbReference type="SUPFAM" id="SSF57667">
    <property type="entry name" value="beta-beta-alpha zinc fingers"/>
    <property type="match status" value="2"/>
</dbReference>
<comment type="caution">
    <text evidence="10">The sequence shown here is derived from an EMBL/GenBank/DDBJ whole genome shotgun (WGS) entry which is preliminary data.</text>
</comment>
<dbReference type="PANTHER" id="PTHR16515">
    <property type="entry name" value="PR DOMAIN ZINC FINGER PROTEIN"/>
    <property type="match status" value="1"/>
</dbReference>
<dbReference type="Pfam" id="PF00096">
    <property type="entry name" value="zf-C2H2"/>
    <property type="match status" value="1"/>
</dbReference>
<keyword evidence="2" id="KW-0479">Metal-binding</keyword>